<dbReference type="EMBL" id="CP114976">
    <property type="protein sequence ID" value="WBE26274.1"/>
    <property type="molecule type" value="Genomic_DNA"/>
</dbReference>
<feature type="chain" id="PRO_5042172097" description="Lipoprotein" evidence="1">
    <location>
        <begin position="24"/>
        <end position="215"/>
    </location>
</feature>
<accession>A0AAF0AJQ6</accession>
<dbReference type="RefSeq" id="WP_269819197.1">
    <property type="nucleotide sequence ID" value="NZ_CP114976.1"/>
</dbReference>
<protein>
    <recommendedName>
        <fullName evidence="4">Lipoprotein</fullName>
    </recommendedName>
</protein>
<name>A0AAF0AJQ6_9GAMM</name>
<proteinExistence type="predicted"/>
<keyword evidence="1" id="KW-0732">Signal</keyword>
<dbReference type="KEGG" id="dce:O6P33_05455"/>
<sequence length="215" mass="23684">MPYLRTFGILALTASLSACQVFTANTQSTEPSTRLQGALTYSNAQWLFQPCSSSDNYVLKPSQALSEELDMLRPEAPEGLFVDFSGHFDASKQSFTPTQRYRLQIEGHGCDDADFTRLLIRASGNEPFWSVLQTPKGLILNLPGEPAVALPYIEEQLPGGQFNISSEANSQNLRLWVSPQQCIDSMSGTVYHLTAKLQLNEQTLNGCATFGALRN</sequence>
<reference evidence="2 3" key="1">
    <citation type="submission" date="2022-12" db="EMBL/GenBank/DDBJ databases">
        <title>Coexistence and Characterization of a Novel Tigecycline Resistance gene tet(X) variant and blaNDM-1 in a Pseudomonas caeni Isolate of Chicken Origin.</title>
        <authorList>
            <person name="Lu X."/>
            <person name="Zhang L."/>
            <person name="Li R."/>
            <person name="Wang Z."/>
        </authorList>
    </citation>
    <scope>NUCLEOTIDE SEQUENCE [LARGE SCALE GENOMIC DNA]</scope>
    <source>
        <strain evidence="2 3">CE14</strain>
    </source>
</reference>
<dbReference type="Proteomes" id="UP001212189">
    <property type="component" value="Chromosome"/>
</dbReference>
<evidence type="ECO:0000313" key="3">
    <source>
        <dbReference type="Proteomes" id="UP001212189"/>
    </source>
</evidence>
<evidence type="ECO:0008006" key="4">
    <source>
        <dbReference type="Google" id="ProtNLM"/>
    </source>
</evidence>
<dbReference type="PROSITE" id="PS51257">
    <property type="entry name" value="PROKAR_LIPOPROTEIN"/>
    <property type="match status" value="1"/>
</dbReference>
<gene>
    <name evidence="2" type="ORF">O6P33_05455</name>
</gene>
<dbReference type="AlphaFoldDB" id="A0AAF0AJQ6"/>
<keyword evidence="3" id="KW-1185">Reference proteome</keyword>
<feature type="signal peptide" evidence="1">
    <location>
        <begin position="1"/>
        <end position="23"/>
    </location>
</feature>
<evidence type="ECO:0000313" key="2">
    <source>
        <dbReference type="EMBL" id="WBE26274.1"/>
    </source>
</evidence>
<organism evidence="2 3">
    <name type="scientific">Denitrificimonas caeni</name>
    <dbReference type="NCBI Taxonomy" id="521720"/>
    <lineage>
        <taxon>Bacteria</taxon>
        <taxon>Pseudomonadati</taxon>
        <taxon>Pseudomonadota</taxon>
        <taxon>Gammaproteobacteria</taxon>
        <taxon>Pseudomonadales</taxon>
        <taxon>Pseudomonadaceae</taxon>
        <taxon>Denitrificimonas</taxon>
    </lineage>
</organism>
<evidence type="ECO:0000256" key="1">
    <source>
        <dbReference type="SAM" id="SignalP"/>
    </source>
</evidence>